<protein>
    <submittedName>
        <fullName evidence="1">Protein fam50a</fullName>
    </submittedName>
</protein>
<evidence type="ECO:0000313" key="1">
    <source>
        <dbReference type="EMBL" id="KAJ9102647.1"/>
    </source>
</evidence>
<proteinExistence type="predicted"/>
<dbReference type="EMBL" id="JASBWR010000051">
    <property type="protein sequence ID" value="KAJ9102647.1"/>
    <property type="molecule type" value="Genomic_DNA"/>
</dbReference>
<organism evidence="1 2">
    <name type="scientific">Naganishia cerealis</name>
    <dbReference type="NCBI Taxonomy" id="610337"/>
    <lineage>
        <taxon>Eukaryota</taxon>
        <taxon>Fungi</taxon>
        <taxon>Dikarya</taxon>
        <taxon>Basidiomycota</taxon>
        <taxon>Agaricomycotina</taxon>
        <taxon>Tremellomycetes</taxon>
        <taxon>Filobasidiales</taxon>
        <taxon>Filobasidiaceae</taxon>
        <taxon>Naganishia</taxon>
    </lineage>
</organism>
<reference evidence="1" key="1">
    <citation type="submission" date="2023-04" db="EMBL/GenBank/DDBJ databases">
        <title>Draft Genome sequencing of Naganishia species isolated from polar environments using Oxford Nanopore Technology.</title>
        <authorList>
            <person name="Leo P."/>
            <person name="Venkateswaran K."/>
        </authorList>
    </citation>
    <scope>NUCLEOTIDE SEQUENCE</scope>
    <source>
        <strain evidence="1">MNA-CCFEE 5261</strain>
    </source>
</reference>
<sequence>MAQSQDEARRQGMLEKQRQQMLDEFQKQKEALAKETEKKGASASERFTTRTEGAAEKLAKSTIGLVTLDEFRRTRDQIEEAQRREAAQKQTTADLQSAPVDGLASKKAKSMKNPAVDTSFLPDREREERERIEREELRKEWLARQDKMKNETIEITYSYWDGSGHRKSVECKKGDNIATFLEKCRAQFPELRGISVDNLMYIKHYTFYDFIVNKARGKSGPLFSFDVHDDVRMLHDATKERDESHAGKVVERSWYQRSKHIFPASRWEVGILFGSR</sequence>
<dbReference type="Proteomes" id="UP001241377">
    <property type="component" value="Unassembled WGS sequence"/>
</dbReference>
<gene>
    <name evidence="1" type="primary">FAM50A</name>
    <name evidence="1" type="ORF">QFC19_004756</name>
</gene>
<accession>A0ACC2VW35</accession>
<evidence type="ECO:0000313" key="2">
    <source>
        <dbReference type="Proteomes" id="UP001241377"/>
    </source>
</evidence>
<keyword evidence="2" id="KW-1185">Reference proteome</keyword>
<comment type="caution">
    <text evidence="1">The sequence shown here is derived from an EMBL/GenBank/DDBJ whole genome shotgun (WGS) entry which is preliminary data.</text>
</comment>
<name>A0ACC2VW35_9TREE</name>